<dbReference type="GO" id="GO:0016020">
    <property type="term" value="C:membrane"/>
    <property type="evidence" value="ECO:0007669"/>
    <property type="project" value="UniProtKB-SubCell"/>
</dbReference>
<evidence type="ECO:0000256" key="5">
    <source>
        <dbReference type="ARBA" id="ARBA00023136"/>
    </source>
</evidence>
<dbReference type="EMBL" id="CAJPDQ010000019">
    <property type="protein sequence ID" value="CAF9923331.1"/>
    <property type="molecule type" value="Genomic_DNA"/>
</dbReference>
<sequence length="517" mass="57439">MSAHSEESALKDKELKAEHADDAPPTYAKDEYTAFQGLPPDPDAGCSEEEKAAIDKRLLRKLDWKLIPWLSLLYLMSFLDRTNIGNAKIAGLTSKPPAGIGLSGPEYNISLTVFFISYALFEPLTNVLLKRLKPSIFLPMIMFFWGLCMTCMGLVTNYSGLVAVRFFLGLCEAGLFPGVNYYLSCWYKRSEFGIRAAIFFSAAALAGSFGGLLAYALEKMDGLGSKPGWAWIFIIEGLATIVISVASIWMVHDFPDDAKFLSEADRIRVIRRLKMDKQSSAEHEDFKMDYFWSTCKDYKTWMYSLIYMGADMPLYAFSLFLPTIISSLGTFSTVQAQLLTIPPYACAAAMTIFVGWMADRTKQRGIWNIGVSVLGIVGFIMLLSGNSAGVRYAGVYLGAMGIYPCISNTISWGSNNFEGVYRRGVAIGIFIGWGNLNGVVSSNIYIATDAPAYRIGHGIVLAYLVLFLFGGSTVQTLILRAENKKRLAGRRDYWTEGKSHEEIELLGDRRPDFIYTV</sequence>
<dbReference type="InterPro" id="IPR036259">
    <property type="entry name" value="MFS_trans_sf"/>
</dbReference>
<reference evidence="9" key="1">
    <citation type="submission" date="2021-03" db="EMBL/GenBank/DDBJ databases">
        <authorList>
            <person name="Tagirdzhanova G."/>
        </authorList>
    </citation>
    <scope>NUCLEOTIDE SEQUENCE</scope>
</reference>
<evidence type="ECO:0000313" key="10">
    <source>
        <dbReference type="Proteomes" id="UP000664169"/>
    </source>
</evidence>
<feature type="transmembrane region" description="Helical" evidence="7">
    <location>
        <begin position="459"/>
        <end position="481"/>
    </location>
</feature>
<feature type="transmembrane region" description="Helical" evidence="7">
    <location>
        <begin position="341"/>
        <end position="358"/>
    </location>
</feature>
<dbReference type="PROSITE" id="PS50850">
    <property type="entry name" value="MFS"/>
    <property type="match status" value="1"/>
</dbReference>
<name>A0A8H3FLR7_9LECA</name>
<keyword evidence="5 7" id="KW-0472">Membrane</keyword>
<feature type="transmembrane region" description="Helical" evidence="7">
    <location>
        <begin position="107"/>
        <end position="129"/>
    </location>
</feature>
<dbReference type="OrthoDB" id="2962993at2759"/>
<keyword evidence="10" id="KW-1185">Reference proteome</keyword>
<dbReference type="SUPFAM" id="SSF103473">
    <property type="entry name" value="MFS general substrate transporter"/>
    <property type="match status" value="1"/>
</dbReference>
<dbReference type="FunFam" id="1.20.1250.20:FF:000068">
    <property type="entry name" value="MFS general substrate transporter"/>
    <property type="match status" value="1"/>
</dbReference>
<protein>
    <recommendedName>
        <fullName evidence="8">Major facilitator superfamily (MFS) profile domain-containing protein</fullName>
    </recommendedName>
</protein>
<dbReference type="Gene3D" id="1.20.1250.20">
    <property type="entry name" value="MFS general substrate transporter like domains"/>
    <property type="match status" value="2"/>
</dbReference>
<feature type="transmembrane region" description="Helical" evidence="7">
    <location>
        <begin position="136"/>
        <end position="156"/>
    </location>
</feature>
<feature type="transmembrane region" description="Helical" evidence="7">
    <location>
        <begin position="229"/>
        <end position="251"/>
    </location>
</feature>
<feature type="transmembrane region" description="Helical" evidence="7">
    <location>
        <begin position="301"/>
        <end position="321"/>
    </location>
</feature>
<dbReference type="GO" id="GO:0022857">
    <property type="term" value="F:transmembrane transporter activity"/>
    <property type="evidence" value="ECO:0007669"/>
    <property type="project" value="InterPro"/>
</dbReference>
<evidence type="ECO:0000256" key="7">
    <source>
        <dbReference type="SAM" id="Phobius"/>
    </source>
</evidence>
<evidence type="ECO:0000256" key="4">
    <source>
        <dbReference type="ARBA" id="ARBA00022989"/>
    </source>
</evidence>
<evidence type="ECO:0000259" key="8">
    <source>
        <dbReference type="PROSITE" id="PS50850"/>
    </source>
</evidence>
<proteinExistence type="predicted"/>
<dbReference type="CDD" id="cd17327">
    <property type="entry name" value="MFS_FEN2_like"/>
    <property type="match status" value="1"/>
</dbReference>
<dbReference type="Proteomes" id="UP000664169">
    <property type="component" value="Unassembled WGS sequence"/>
</dbReference>
<comment type="subcellular location">
    <subcellularLocation>
        <location evidence="1">Membrane</location>
        <topology evidence="1">Multi-pass membrane protein</topology>
    </subcellularLocation>
</comment>
<dbReference type="PANTHER" id="PTHR43791">
    <property type="entry name" value="PERMEASE-RELATED"/>
    <property type="match status" value="1"/>
</dbReference>
<feature type="transmembrane region" description="Helical" evidence="7">
    <location>
        <begin position="425"/>
        <end position="447"/>
    </location>
</feature>
<feature type="transmembrane region" description="Helical" evidence="7">
    <location>
        <begin position="365"/>
        <end position="383"/>
    </location>
</feature>
<dbReference type="InterPro" id="IPR011701">
    <property type="entry name" value="MFS"/>
</dbReference>
<feature type="transmembrane region" description="Helical" evidence="7">
    <location>
        <begin position="66"/>
        <end position="87"/>
    </location>
</feature>
<feature type="domain" description="Major facilitator superfamily (MFS) profile" evidence="8">
    <location>
        <begin position="66"/>
        <end position="474"/>
    </location>
</feature>
<evidence type="ECO:0000256" key="2">
    <source>
        <dbReference type="ARBA" id="ARBA00022448"/>
    </source>
</evidence>
<accession>A0A8H3FLR7</accession>
<dbReference type="PANTHER" id="PTHR43791:SF19">
    <property type="entry name" value="TRANSPORTER, PUTATIVE (AFU_ORTHOLOGUE AFUA_1G01812)-RELATED"/>
    <property type="match status" value="1"/>
</dbReference>
<feature type="transmembrane region" description="Helical" evidence="7">
    <location>
        <begin position="395"/>
        <end position="413"/>
    </location>
</feature>
<gene>
    <name evidence="9" type="ORF">GOMPHAMPRED_002810</name>
</gene>
<dbReference type="FunFam" id="1.20.1250.20:FF:000034">
    <property type="entry name" value="MFS general substrate transporter"/>
    <property type="match status" value="1"/>
</dbReference>
<keyword evidence="3 7" id="KW-0812">Transmembrane</keyword>
<evidence type="ECO:0000256" key="6">
    <source>
        <dbReference type="SAM" id="MobiDB-lite"/>
    </source>
</evidence>
<evidence type="ECO:0000313" key="9">
    <source>
        <dbReference type="EMBL" id="CAF9923331.1"/>
    </source>
</evidence>
<evidence type="ECO:0000256" key="1">
    <source>
        <dbReference type="ARBA" id="ARBA00004141"/>
    </source>
</evidence>
<keyword evidence="4 7" id="KW-1133">Transmembrane helix</keyword>
<feature type="transmembrane region" description="Helical" evidence="7">
    <location>
        <begin position="196"/>
        <end position="217"/>
    </location>
</feature>
<evidence type="ECO:0000256" key="3">
    <source>
        <dbReference type="ARBA" id="ARBA00022692"/>
    </source>
</evidence>
<dbReference type="InterPro" id="IPR020846">
    <property type="entry name" value="MFS_dom"/>
</dbReference>
<feature type="transmembrane region" description="Helical" evidence="7">
    <location>
        <begin position="162"/>
        <end position="184"/>
    </location>
</feature>
<feature type="region of interest" description="Disordered" evidence="6">
    <location>
        <begin position="1"/>
        <end position="26"/>
    </location>
</feature>
<comment type="caution">
    <text evidence="9">The sequence shown here is derived from an EMBL/GenBank/DDBJ whole genome shotgun (WGS) entry which is preliminary data.</text>
</comment>
<dbReference type="AlphaFoldDB" id="A0A8H3FLR7"/>
<dbReference type="Pfam" id="PF07690">
    <property type="entry name" value="MFS_1"/>
    <property type="match status" value="1"/>
</dbReference>
<keyword evidence="2" id="KW-0813">Transport</keyword>
<organism evidence="9 10">
    <name type="scientific">Gomphillus americanus</name>
    <dbReference type="NCBI Taxonomy" id="1940652"/>
    <lineage>
        <taxon>Eukaryota</taxon>
        <taxon>Fungi</taxon>
        <taxon>Dikarya</taxon>
        <taxon>Ascomycota</taxon>
        <taxon>Pezizomycotina</taxon>
        <taxon>Lecanoromycetes</taxon>
        <taxon>OSLEUM clade</taxon>
        <taxon>Ostropomycetidae</taxon>
        <taxon>Ostropales</taxon>
        <taxon>Graphidaceae</taxon>
        <taxon>Gomphilloideae</taxon>
        <taxon>Gomphillus</taxon>
    </lineage>
</organism>